<dbReference type="InterPro" id="IPR036618">
    <property type="entry name" value="PtsI_HPr-bd_sf"/>
</dbReference>
<protein>
    <submittedName>
        <fullName evidence="8">PTS fructose transporter subunit IIBC</fullName>
    </submittedName>
</protein>
<evidence type="ECO:0000256" key="1">
    <source>
        <dbReference type="ARBA" id="ARBA00001946"/>
    </source>
</evidence>
<dbReference type="RefSeq" id="WP_067331448.1">
    <property type="nucleotide sequence ID" value="NZ_LNKT01000045.1"/>
</dbReference>
<dbReference type="InterPro" id="IPR000032">
    <property type="entry name" value="HPr-like"/>
</dbReference>
<dbReference type="Gene3D" id="1.10.274.10">
    <property type="entry name" value="PtsI, HPr-binding domain"/>
    <property type="match status" value="1"/>
</dbReference>
<evidence type="ECO:0000313" key="9">
    <source>
        <dbReference type="Proteomes" id="UP000075359"/>
    </source>
</evidence>
<keyword evidence="6" id="KW-0460">Magnesium</keyword>
<dbReference type="NCBIfam" id="TIGR01003">
    <property type="entry name" value="PTS_HPr_family"/>
    <property type="match status" value="1"/>
</dbReference>
<dbReference type="Gene3D" id="3.50.30.10">
    <property type="entry name" value="Phosphohistidine domain"/>
    <property type="match status" value="1"/>
</dbReference>
<evidence type="ECO:0000256" key="6">
    <source>
        <dbReference type="ARBA" id="ARBA00022842"/>
    </source>
</evidence>
<dbReference type="InterPro" id="IPR040442">
    <property type="entry name" value="Pyrv_kinase-like_dom_sf"/>
</dbReference>
<proteinExistence type="inferred from homology"/>
<dbReference type="GO" id="GO:0016301">
    <property type="term" value="F:kinase activity"/>
    <property type="evidence" value="ECO:0007669"/>
    <property type="project" value="UniProtKB-KW"/>
</dbReference>
<evidence type="ECO:0000256" key="5">
    <source>
        <dbReference type="ARBA" id="ARBA00022777"/>
    </source>
</evidence>
<gene>
    <name evidence="8" type="ORF">AS592_01505</name>
</gene>
<dbReference type="Proteomes" id="UP000075359">
    <property type="component" value="Unassembled WGS sequence"/>
</dbReference>
<keyword evidence="4" id="KW-0479">Metal-binding</keyword>
<keyword evidence="9" id="KW-1185">Reference proteome</keyword>
<name>A0A151CEX6_9BACT</name>
<dbReference type="Pfam" id="PF00391">
    <property type="entry name" value="PEP-utilizers"/>
    <property type="match status" value="1"/>
</dbReference>
<comment type="cofactor">
    <cofactor evidence="1">
        <name>Mg(2+)</name>
        <dbReference type="ChEBI" id="CHEBI:18420"/>
    </cofactor>
</comment>
<dbReference type="InterPro" id="IPR015813">
    <property type="entry name" value="Pyrv/PenolPyrv_kinase-like_dom"/>
</dbReference>
<dbReference type="GO" id="GO:0046872">
    <property type="term" value="F:metal ion binding"/>
    <property type="evidence" value="ECO:0007669"/>
    <property type="project" value="UniProtKB-KW"/>
</dbReference>
<evidence type="ECO:0000259" key="7">
    <source>
        <dbReference type="PROSITE" id="PS51350"/>
    </source>
</evidence>
<accession>A0A151CEX6</accession>
<dbReference type="AlphaFoldDB" id="A0A151CEX6"/>
<evidence type="ECO:0000256" key="2">
    <source>
        <dbReference type="ARBA" id="ARBA00007837"/>
    </source>
</evidence>
<dbReference type="InterPro" id="IPR050499">
    <property type="entry name" value="PEP-utilizing_PTS_enzyme"/>
</dbReference>
<dbReference type="PANTHER" id="PTHR46244:SF6">
    <property type="entry name" value="PHOSPHOENOLPYRUVATE-PROTEIN PHOSPHOTRANSFERASE"/>
    <property type="match status" value="1"/>
</dbReference>
<comment type="similarity">
    <text evidence="2">Belongs to the PEP-utilizing enzyme family.</text>
</comment>
<dbReference type="STRING" id="1630136.AS592_01505"/>
<dbReference type="SUPFAM" id="SSF51621">
    <property type="entry name" value="Phosphoenolpyruvate/pyruvate domain"/>
    <property type="match status" value="1"/>
</dbReference>
<sequence>MGFFSRFFSKPVSTTLTVTSGNGFHLRPVAQFVNLAKNFSCEITAICNHKTVNAKTVNTLLSLGLEKEDSFELQAQGKDAKEAVEKLEALFTELMQDDKEVEVLQKEDAVYEGKSIEGEIISRGVAIAAAYRYRERENRTENGVNFSEALADSFEELDTLYRTHAQNEDAGIYLAQKELLQAIADQVDSLEALEETIGEESARLVGSKMEVKITDYKDILQRVKKQMGFSVEMLLPETPFILLAKDLLPSQIELLQKTQVEGVVLKETTLTSHTAILLRGAGIPSLIADYSDVKEKEKIILDAHCGLIVTMPSEQDLQKAQKRQADDLEQQHIAADRRFEKALTRGKKQIRVFANVTDVHSAQTAKEQGAEGIGLLRTEFLFKEEKPSLEAQTEAYEAIFSLFDDVTVRTLDVGGDKKLPYLTLPKEENPFLGIRGVRLFKTHPQLMEEQLHAIFAAAKGRPLKVMFPMVSTVDEFTEAKIFAERTAEKHKLDIASIRFGIMVEVPSVLFLIPDFNRVVDFYSIGTNDLTQYLFAIERTHPSLKVDEHSPVVFDAIRTVIVQADKPVSICGELAGDPEAIGTLLKIGMETLSVSPKSIATTKEEIRHV</sequence>
<evidence type="ECO:0000313" key="8">
    <source>
        <dbReference type="EMBL" id="KYJ86071.1"/>
    </source>
</evidence>
<dbReference type="SUPFAM" id="SSF52009">
    <property type="entry name" value="Phosphohistidine domain"/>
    <property type="match status" value="1"/>
</dbReference>
<dbReference type="SUPFAM" id="SSF55594">
    <property type="entry name" value="HPr-like"/>
    <property type="match status" value="1"/>
</dbReference>
<dbReference type="PRINTS" id="PR01736">
    <property type="entry name" value="PHPHTRNFRASE"/>
</dbReference>
<evidence type="ECO:0000256" key="4">
    <source>
        <dbReference type="ARBA" id="ARBA00022723"/>
    </source>
</evidence>
<keyword evidence="3" id="KW-0808">Transferase</keyword>
<comment type="caution">
    <text evidence="8">The sequence shown here is derived from an EMBL/GenBank/DDBJ whole genome shotgun (WGS) entry which is preliminary data.</text>
</comment>
<dbReference type="EMBL" id="LNKT01000045">
    <property type="protein sequence ID" value="KYJ86071.1"/>
    <property type="molecule type" value="Genomic_DNA"/>
</dbReference>
<dbReference type="Gene3D" id="3.30.1340.10">
    <property type="entry name" value="HPr-like"/>
    <property type="match status" value="1"/>
</dbReference>
<dbReference type="OrthoDB" id="9765468at2"/>
<feature type="domain" description="HPr" evidence="7">
    <location>
        <begin position="11"/>
        <end position="103"/>
    </location>
</feature>
<dbReference type="InterPro" id="IPR000121">
    <property type="entry name" value="PEP_util_C"/>
</dbReference>
<dbReference type="Pfam" id="PF00381">
    <property type="entry name" value="PTS-HPr"/>
    <property type="match status" value="1"/>
</dbReference>
<dbReference type="Pfam" id="PF02896">
    <property type="entry name" value="PEP-utilizers_C"/>
    <property type="match status" value="1"/>
</dbReference>
<organism evidence="8 9">
    <name type="scientific">Sulfurovum riftiae</name>
    <dbReference type="NCBI Taxonomy" id="1630136"/>
    <lineage>
        <taxon>Bacteria</taxon>
        <taxon>Pseudomonadati</taxon>
        <taxon>Campylobacterota</taxon>
        <taxon>Epsilonproteobacteria</taxon>
        <taxon>Campylobacterales</taxon>
        <taxon>Sulfurovaceae</taxon>
        <taxon>Sulfurovum</taxon>
    </lineage>
</organism>
<dbReference type="PRINTS" id="PR00107">
    <property type="entry name" value="PHOSPHOCPHPR"/>
</dbReference>
<dbReference type="InterPro" id="IPR035895">
    <property type="entry name" value="HPr-like_sf"/>
</dbReference>
<dbReference type="GO" id="GO:0009401">
    <property type="term" value="P:phosphoenolpyruvate-dependent sugar phosphotransferase system"/>
    <property type="evidence" value="ECO:0007669"/>
    <property type="project" value="InterPro"/>
</dbReference>
<keyword evidence="5" id="KW-0418">Kinase</keyword>
<reference evidence="8 9" key="1">
    <citation type="submission" date="2015-11" db="EMBL/GenBank/DDBJ databases">
        <title>Draft genome of Sulfurovum riftiae 1812E, a member of the Epsilonproteobacteria isolated from the tube of the deep-sea hydrothermal vent tubewom Riftia pachyptila.</title>
        <authorList>
            <person name="Vetriani C."/>
            <person name="Giovannelli D."/>
        </authorList>
    </citation>
    <scope>NUCLEOTIDE SEQUENCE [LARGE SCALE GENOMIC DNA]</scope>
    <source>
        <strain evidence="8 9">1812E</strain>
    </source>
</reference>
<dbReference type="Gene3D" id="3.20.20.60">
    <property type="entry name" value="Phosphoenolpyruvate-binding domains"/>
    <property type="match status" value="1"/>
</dbReference>
<evidence type="ECO:0000256" key="3">
    <source>
        <dbReference type="ARBA" id="ARBA00022679"/>
    </source>
</evidence>
<dbReference type="PANTHER" id="PTHR46244">
    <property type="entry name" value="PHOSPHOENOLPYRUVATE-PROTEIN PHOSPHOTRANSFERASE"/>
    <property type="match status" value="1"/>
</dbReference>
<dbReference type="InterPro" id="IPR036637">
    <property type="entry name" value="Phosphohistidine_dom_sf"/>
</dbReference>
<dbReference type="InterPro" id="IPR008279">
    <property type="entry name" value="PEP-util_enz_mobile_dom"/>
</dbReference>
<dbReference type="PROSITE" id="PS51350">
    <property type="entry name" value="PTS_HPR_DOM"/>
    <property type="match status" value="1"/>
</dbReference>